<keyword evidence="9" id="KW-0460">Magnesium</keyword>
<dbReference type="InterPro" id="IPR000953">
    <property type="entry name" value="Chromo/chromo_shadow_dom"/>
</dbReference>
<reference evidence="19" key="2">
    <citation type="journal article" date="2022" name="Microbiol. Resour. Announc.">
        <title>Whole-Genome Sequence of Entomortierella parvispora E1425, a Mucoromycotan Fungus Associated with Burkholderiaceae-Related Endosymbiotic Bacteria.</title>
        <authorList>
            <person name="Herlambang A."/>
            <person name="Guo Y."/>
            <person name="Takashima Y."/>
            <person name="Narisawa K."/>
            <person name="Ohta H."/>
            <person name="Nishizawa T."/>
        </authorList>
    </citation>
    <scope>NUCLEOTIDE SEQUENCE</scope>
    <source>
        <strain evidence="19">E1425</strain>
    </source>
</reference>
<dbReference type="SMART" id="SM00298">
    <property type="entry name" value="CHROMO"/>
    <property type="match status" value="1"/>
</dbReference>
<dbReference type="InterPro" id="IPR023780">
    <property type="entry name" value="Chromo_domain"/>
</dbReference>
<name>A0A9P3HEY5_9FUNG</name>
<dbReference type="SUPFAM" id="SSF57756">
    <property type="entry name" value="Retrovirus zinc finger-like domains"/>
    <property type="match status" value="1"/>
</dbReference>
<dbReference type="InterPro" id="IPR001584">
    <property type="entry name" value="Integrase_cat-core"/>
</dbReference>
<feature type="compositionally biased region" description="Low complexity" evidence="15">
    <location>
        <begin position="296"/>
        <end position="307"/>
    </location>
</feature>
<dbReference type="GO" id="GO:0008270">
    <property type="term" value="F:zinc ion binding"/>
    <property type="evidence" value="ECO:0007669"/>
    <property type="project" value="InterPro"/>
</dbReference>
<dbReference type="PROSITE" id="PS50013">
    <property type="entry name" value="CHROMO_2"/>
    <property type="match status" value="1"/>
</dbReference>
<evidence type="ECO:0000256" key="7">
    <source>
        <dbReference type="ARBA" id="ARBA00022759"/>
    </source>
</evidence>
<dbReference type="InterPro" id="IPR041588">
    <property type="entry name" value="Integrase_H2C2"/>
</dbReference>
<dbReference type="Pfam" id="PF17917">
    <property type="entry name" value="RT_RNaseH"/>
    <property type="match status" value="1"/>
</dbReference>
<evidence type="ECO:0000313" key="20">
    <source>
        <dbReference type="Proteomes" id="UP000827284"/>
    </source>
</evidence>
<dbReference type="InterPro" id="IPR036875">
    <property type="entry name" value="Znf_CCHC_sf"/>
</dbReference>
<keyword evidence="20" id="KW-1185">Reference proteome</keyword>
<feature type="domain" description="Integrase catalytic" evidence="18">
    <location>
        <begin position="1027"/>
        <end position="1186"/>
    </location>
</feature>
<dbReference type="CDD" id="cd09274">
    <property type="entry name" value="RNase_HI_RT_Ty3"/>
    <property type="match status" value="1"/>
</dbReference>
<dbReference type="FunFam" id="1.10.340.70:FF:000001">
    <property type="entry name" value="Retrovirus-related Pol polyprotein from transposon gypsy-like Protein"/>
    <property type="match status" value="1"/>
</dbReference>
<evidence type="ECO:0000256" key="2">
    <source>
        <dbReference type="ARBA" id="ARBA00022679"/>
    </source>
</evidence>
<dbReference type="GO" id="GO:0003677">
    <property type="term" value="F:DNA binding"/>
    <property type="evidence" value="ECO:0007669"/>
    <property type="project" value="UniProtKB-KW"/>
</dbReference>
<evidence type="ECO:0000256" key="9">
    <source>
        <dbReference type="ARBA" id="ARBA00022842"/>
    </source>
</evidence>
<keyword evidence="13" id="KW-0238">DNA-binding</keyword>
<gene>
    <name evidence="19" type="ORF">EMPS_07451</name>
</gene>
<dbReference type="GO" id="GO:0003887">
    <property type="term" value="F:DNA-directed DNA polymerase activity"/>
    <property type="evidence" value="ECO:0007669"/>
    <property type="project" value="UniProtKB-KW"/>
</dbReference>
<dbReference type="InterPro" id="IPR000477">
    <property type="entry name" value="RT_dom"/>
</dbReference>
<keyword evidence="8" id="KW-0378">Hydrolase</keyword>
<dbReference type="SUPFAM" id="SSF53098">
    <property type="entry name" value="Ribonuclease H-like"/>
    <property type="match status" value="1"/>
</dbReference>
<dbReference type="GO" id="GO:0015074">
    <property type="term" value="P:DNA integration"/>
    <property type="evidence" value="ECO:0007669"/>
    <property type="project" value="UniProtKB-KW"/>
</dbReference>
<evidence type="ECO:0000256" key="1">
    <source>
        <dbReference type="ARBA" id="ARBA00022670"/>
    </source>
</evidence>
<dbReference type="InterPro" id="IPR012337">
    <property type="entry name" value="RNaseH-like_sf"/>
</dbReference>
<evidence type="ECO:0000256" key="3">
    <source>
        <dbReference type="ARBA" id="ARBA00022695"/>
    </source>
</evidence>
<evidence type="ECO:0000259" key="16">
    <source>
        <dbReference type="PROSITE" id="PS50013"/>
    </source>
</evidence>
<evidence type="ECO:0000256" key="15">
    <source>
        <dbReference type="SAM" id="MobiDB-lite"/>
    </source>
</evidence>
<dbReference type="InterPro" id="IPR056924">
    <property type="entry name" value="SH3_Tf2-1"/>
</dbReference>
<keyword evidence="12" id="KW-0239">DNA-directed DNA polymerase</keyword>
<keyword evidence="7" id="KW-0255">Endonuclease</keyword>
<evidence type="ECO:0008006" key="21">
    <source>
        <dbReference type="Google" id="ProtNLM"/>
    </source>
</evidence>
<dbReference type="GO" id="GO:0004190">
    <property type="term" value="F:aspartic-type endopeptidase activity"/>
    <property type="evidence" value="ECO:0007669"/>
    <property type="project" value="UniProtKB-KW"/>
</dbReference>
<dbReference type="Pfam" id="PF00385">
    <property type="entry name" value="Chromo"/>
    <property type="match status" value="1"/>
</dbReference>
<dbReference type="GO" id="GO:0006310">
    <property type="term" value="P:DNA recombination"/>
    <property type="evidence" value="ECO:0007669"/>
    <property type="project" value="UniProtKB-KW"/>
</dbReference>
<dbReference type="InterPro" id="IPR036397">
    <property type="entry name" value="RNaseH_sf"/>
</dbReference>
<feature type="region of interest" description="Disordered" evidence="15">
    <location>
        <begin position="265"/>
        <end position="307"/>
    </location>
</feature>
<dbReference type="Proteomes" id="UP000827284">
    <property type="component" value="Unassembled WGS sequence"/>
</dbReference>
<dbReference type="CDD" id="cd00024">
    <property type="entry name" value="CD_CSD"/>
    <property type="match status" value="1"/>
</dbReference>
<dbReference type="Pfam" id="PF24626">
    <property type="entry name" value="SH3_Tf2-1"/>
    <property type="match status" value="1"/>
</dbReference>
<reference evidence="19" key="1">
    <citation type="submission" date="2021-11" db="EMBL/GenBank/DDBJ databases">
        <authorList>
            <person name="Herlambang A."/>
            <person name="Guo Y."/>
            <person name="Takashima Y."/>
            <person name="Nishizawa T."/>
        </authorList>
    </citation>
    <scope>NUCLEOTIDE SEQUENCE</scope>
    <source>
        <strain evidence="19">E1425</strain>
    </source>
</reference>
<dbReference type="InterPro" id="IPR041373">
    <property type="entry name" value="RT_RNaseH"/>
</dbReference>
<keyword evidence="11" id="KW-0695">RNA-directed DNA polymerase</keyword>
<evidence type="ECO:0000256" key="12">
    <source>
        <dbReference type="ARBA" id="ARBA00022932"/>
    </source>
</evidence>
<keyword evidence="10" id="KW-0229">DNA integration</keyword>
<dbReference type="Pfam" id="PF03732">
    <property type="entry name" value="Retrotrans_gag"/>
    <property type="match status" value="1"/>
</dbReference>
<evidence type="ECO:0000256" key="8">
    <source>
        <dbReference type="ARBA" id="ARBA00022801"/>
    </source>
</evidence>
<protein>
    <recommendedName>
        <fullName evidence="21">Reverse transcriptase</fullName>
    </recommendedName>
</protein>
<dbReference type="Gene3D" id="1.10.340.70">
    <property type="match status" value="1"/>
</dbReference>
<evidence type="ECO:0000256" key="10">
    <source>
        <dbReference type="ARBA" id="ARBA00022908"/>
    </source>
</evidence>
<dbReference type="InterPro" id="IPR005162">
    <property type="entry name" value="Retrotrans_gag_dom"/>
</dbReference>
<keyword evidence="14" id="KW-0233">DNA recombination</keyword>
<keyword evidence="5" id="KW-0479">Metal-binding</keyword>
<dbReference type="FunFam" id="3.30.420.10:FF:000032">
    <property type="entry name" value="Retrovirus-related Pol polyprotein from transposon 297-like Protein"/>
    <property type="match status" value="1"/>
</dbReference>
<dbReference type="Pfam" id="PF00665">
    <property type="entry name" value="rve"/>
    <property type="match status" value="1"/>
</dbReference>
<sequence>MDHNQHDQQGIYTLHNIAEQAENPEIDARVVIQHLQSTMATVDLLQQQMAAVTEATKNSSSPSSITDALHILSEGRSQQEETHRQFQEILTTLANRASHVPVPSALTTKFKGDPNGMSLFQFMSQLSTVFKRHPRSFVTDVDKINLALQSMDGTPAEFFAPYVIGHAEDTQGFLTSWLSFTEILNDLYGNHLHVDDVNNRLIRLRQNGTVSEYIAKFQPLASQSGWNEAALLARFKDGLSSDVKSLLTAQMHNLKTLREAQAAASTAYQNHVSRTRDQRFGHRNQNSNNNWGRRPTAMATTSAAASSGDMDLDSVRVKHITAEEKQRRRDNKLCLYCGGKNHFAGDCPAKKARLAAVSFESGLNESSDLSVDDLYSLQLVSLFCRNLEVIREHSDPSLSLNSVEEKSVPVLPPEYADFAPLFKDRATGTLPPHRPFDHTIPLEPDATAPFGPLYNLSEKELEALREFLDDNLKKGFIRHSESPAGAPVLFVPKKNNELRMCVDYRALNKLTIKNRCPLPLISETLERLRKAKIFTKLDLKGAYNLIRIAKGHEWKTAFRTRYGHFEFLVMPFGLCNAPATFQAFLNDVLRECLDTVVVIYLDDILIYSQDKATHTADVRRVLQLLSDAQLQVNLEKCEFGVEKVEFLGYVISPEGVSMDPAKVAVITSWAVPTCVRDIQVFLGFANFYRRFIKNFSKLVGPMTRYLKKDVPFKWDSAAQAAFGALKLAFCSEPMLVHFDPSRPCVLEPDASKFALGNVCSQPDDKGVLHPVAFLSRSLTPPERNYHIHDTELLAVIEGLEHWRHYFAYSEHPALVLTDHKNLEYFSEKRALSERQIRYAERLSKFKVVLAYRPGVHNGAADALSRMHTPEGEEGPVCDAILPMPISLRSLTVAEIDEVLRVENAEDLIDRIRQGYQEDDTIKEVLDQMRENSDLNPDYRLDDEVLFFNGRIMVPDDKTLQRDILSSCHDDPAAGHGGITKTFELVSRTYYWPRMRDFVKSFVLTCDTCQRNKTSHHKPFGLLQSLPIPESPWSSISMDFIVQLPDSKGYTAILVVVDRLTKMAHFIPTTDDVTASDTLDLFLSRVFAYHGLPDDIVSDRGSVFTSSFMQSAMEALGITQNLSTAYHPQTDGQTERTNATLEQYLRCFTSYQQDDWSSHLPMAELCYNNSVQATTKQTPFFAHQGYHPRFSVNVPRVAASSPFAKDRLQELKRIQEDLQFYIKTAQENQERNYNKRFQPQPDFAVGDLVMLKRTNIKTTRPSSKLDVKNLGPFKITELVNTRSVRLQLPPTMSRLHPVFHVSLLEPYRANTIPGRTAPPPPAIEIDGNDEFEVEEIWDSKFRGKQLWYLVKFKGYPDPEWQPAVNTENSPELVAGFHSRFPLKPSPSPVARGARS</sequence>
<dbReference type="CDD" id="cd01647">
    <property type="entry name" value="RT_LTR"/>
    <property type="match status" value="1"/>
</dbReference>
<dbReference type="Gene3D" id="3.30.420.10">
    <property type="entry name" value="Ribonuclease H-like superfamily/Ribonuclease H"/>
    <property type="match status" value="1"/>
</dbReference>
<dbReference type="EMBL" id="BQFW01000010">
    <property type="protein sequence ID" value="GJJ75093.1"/>
    <property type="molecule type" value="Genomic_DNA"/>
</dbReference>
<dbReference type="PANTHER" id="PTHR37984:SF5">
    <property type="entry name" value="PROTEIN NYNRIN-LIKE"/>
    <property type="match status" value="1"/>
</dbReference>
<keyword evidence="6" id="KW-0064">Aspartyl protease</keyword>
<organism evidence="19 20">
    <name type="scientific">Entomortierella parvispora</name>
    <dbReference type="NCBI Taxonomy" id="205924"/>
    <lineage>
        <taxon>Eukaryota</taxon>
        <taxon>Fungi</taxon>
        <taxon>Fungi incertae sedis</taxon>
        <taxon>Mucoromycota</taxon>
        <taxon>Mortierellomycotina</taxon>
        <taxon>Mortierellomycetes</taxon>
        <taxon>Mortierellales</taxon>
        <taxon>Mortierellaceae</taxon>
        <taxon>Entomortierella</taxon>
    </lineage>
</organism>
<dbReference type="OrthoDB" id="2447685at2759"/>
<dbReference type="FunFam" id="3.30.70.270:FF:000063">
    <property type="entry name" value="Zinc knuckle domaincontaining protein"/>
    <property type="match status" value="1"/>
</dbReference>
<dbReference type="Gene3D" id="3.30.70.270">
    <property type="match status" value="2"/>
</dbReference>
<dbReference type="InterPro" id="IPR016197">
    <property type="entry name" value="Chromo-like_dom_sf"/>
</dbReference>
<evidence type="ECO:0000259" key="18">
    <source>
        <dbReference type="PROSITE" id="PS50994"/>
    </source>
</evidence>
<evidence type="ECO:0000313" key="19">
    <source>
        <dbReference type="EMBL" id="GJJ75093.1"/>
    </source>
</evidence>
<dbReference type="InterPro" id="IPR050951">
    <property type="entry name" value="Retrovirus_Pol_polyprotein"/>
</dbReference>
<dbReference type="Gene3D" id="3.10.10.10">
    <property type="entry name" value="HIV Type 1 Reverse Transcriptase, subunit A, domain 1"/>
    <property type="match status" value="1"/>
</dbReference>
<dbReference type="SUPFAM" id="SSF56672">
    <property type="entry name" value="DNA/RNA polymerases"/>
    <property type="match status" value="1"/>
</dbReference>
<dbReference type="InterPro" id="IPR043128">
    <property type="entry name" value="Rev_trsase/Diguanyl_cyclase"/>
</dbReference>
<dbReference type="InterPro" id="IPR043502">
    <property type="entry name" value="DNA/RNA_pol_sf"/>
</dbReference>
<keyword evidence="4" id="KW-0540">Nuclease</keyword>
<dbReference type="PANTHER" id="PTHR37984">
    <property type="entry name" value="PROTEIN CBG26694"/>
    <property type="match status" value="1"/>
</dbReference>
<feature type="domain" description="Chromo" evidence="16">
    <location>
        <begin position="1330"/>
        <end position="1387"/>
    </location>
</feature>
<dbReference type="PROSITE" id="PS50878">
    <property type="entry name" value="RT_POL"/>
    <property type="match status" value="1"/>
</dbReference>
<keyword evidence="2" id="KW-0808">Transferase</keyword>
<evidence type="ECO:0000256" key="11">
    <source>
        <dbReference type="ARBA" id="ARBA00022918"/>
    </source>
</evidence>
<dbReference type="Gene3D" id="2.40.50.40">
    <property type="match status" value="1"/>
</dbReference>
<dbReference type="Pfam" id="PF17921">
    <property type="entry name" value="Integrase_H2C2"/>
    <property type="match status" value="1"/>
</dbReference>
<accession>A0A9P3HEY5</accession>
<evidence type="ECO:0000256" key="5">
    <source>
        <dbReference type="ARBA" id="ARBA00022723"/>
    </source>
</evidence>
<evidence type="ECO:0000256" key="6">
    <source>
        <dbReference type="ARBA" id="ARBA00022750"/>
    </source>
</evidence>
<dbReference type="GO" id="GO:0003964">
    <property type="term" value="F:RNA-directed DNA polymerase activity"/>
    <property type="evidence" value="ECO:0007669"/>
    <property type="project" value="UniProtKB-KW"/>
</dbReference>
<keyword evidence="3" id="KW-0548">Nucleotidyltransferase</keyword>
<proteinExistence type="predicted"/>
<evidence type="ECO:0000259" key="17">
    <source>
        <dbReference type="PROSITE" id="PS50878"/>
    </source>
</evidence>
<dbReference type="PROSITE" id="PS50994">
    <property type="entry name" value="INTEGRASE"/>
    <property type="match status" value="1"/>
</dbReference>
<dbReference type="GO" id="GO:0006508">
    <property type="term" value="P:proteolysis"/>
    <property type="evidence" value="ECO:0007669"/>
    <property type="project" value="UniProtKB-KW"/>
</dbReference>
<dbReference type="GO" id="GO:0005634">
    <property type="term" value="C:nucleus"/>
    <property type="evidence" value="ECO:0007669"/>
    <property type="project" value="UniProtKB-ARBA"/>
</dbReference>
<comment type="caution">
    <text evidence="19">The sequence shown here is derived from an EMBL/GenBank/DDBJ whole genome shotgun (WGS) entry which is preliminary data.</text>
</comment>
<keyword evidence="1" id="KW-0645">Protease</keyword>
<dbReference type="Pfam" id="PF00078">
    <property type="entry name" value="RVT_1"/>
    <property type="match status" value="1"/>
</dbReference>
<feature type="domain" description="Reverse transcriptase" evidence="17">
    <location>
        <begin position="472"/>
        <end position="651"/>
    </location>
</feature>
<evidence type="ECO:0000256" key="13">
    <source>
        <dbReference type="ARBA" id="ARBA00023125"/>
    </source>
</evidence>
<evidence type="ECO:0000256" key="4">
    <source>
        <dbReference type="ARBA" id="ARBA00022722"/>
    </source>
</evidence>
<dbReference type="GO" id="GO:0004519">
    <property type="term" value="F:endonuclease activity"/>
    <property type="evidence" value="ECO:0007669"/>
    <property type="project" value="UniProtKB-KW"/>
</dbReference>
<evidence type="ECO:0000256" key="14">
    <source>
        <dbReference type="ARBA" id="ARBA00023172"/>
    </source>
</evidence>
<dbReference type="SUPFAM" id="SSF54160">
    <property type="entry name" value="Chromo domain-like"/>
    <property type="match status" value="1"/>
</dbReference>